<dbReference type="EMBL" id="KE647360">
    <property type="protein sequence ID" value="EQB59828.1"/>
    <property type="molecule type" value="Genomic_DNA"/>
</dbReference>
<dbReference type="VEuPathDB" id="MicrosporidiaDB:NAPIS_ORF02594"/>
<sequence length="328" mass="38289">MIGFDERKQIILHLYKLIKESKMFQDYNDEDIKEAAIKSEQKAYDQAKNKEEYIIFMKAKFEKVTKNNTKINLQSNKFSNTSNINHSYNQNNISNNNVNILGGFINTKPSNDFNHANILNKTIYGNDIKNFNHGNLSHYTNSYDTISGLDQTSFKNNNIKSAHINYNMNGNLYRNRFVNTNPKTNFTTYHRQGHLNNLSYISQMSNFNNVNNYNLHPESLQMKGNFIVNNDIDKKTQQKRPHNYPSPKSNVLYNNTTSYINNNDNNYNTYSNRYINPNIPYFNNNVQFINKRSCGATSPYNYDKSLNNNISTTYFQTLNGNKKLIIKI</sequence>
<reference evidence="1 2" key="1">
    <citation type="journal article" date="2013" name="BMC Genomics">
        <title>Genome sequencing and comparative genomics of honey bee microsporidia, Nosema apis reveal novel insights into host-parasite interactions.</title>
        <authorList>
            <person name="Chen Yp."/>
            <person name="Pettis J.S."/>
            <person name="Zhao Y."/>
            <person name="Liu X."/>
            <person name="Tallon L.J."/>
            <person name="Sadzewicz L.D."/>
            <person name="Li R."/>
            <person name="Zheng H."/>
            <person name="Huang S."/>
            <person name="Zhang X."/>
            <person name="Hamilton M.C."/>
            <person name="Pernal S.F."/>
            <person name="Melathopoulos A.P."/>
            <person name="Yan X."/>
            <person name="Evans J.D."/>
        </authorList>
    </citation>
    <scope>NUCLEOTIDE SEQUENCE [LARGE SCALE GENOMIC DNA]</scope>
    <source>
        <strain evidence="1 2">BRL 01</strain>
    </source>
</reference>
<protein>
    <recommendedName>
        <fullName evidence="3">Mads domain-containing protein</fullName>
    </recommendedName>
</protein>
<gene>
    <name evidence="1" type="ORF">NAPIS_ORF02594</name>
</gene>
<name>T0L511_9MICR</name>
<keyword evidence="2" id="KW-1185">Reference proteome</keyword>
<dbReference type="OrthoDB" id="2189774at2759"/>
<organism evidence="1 2">
    <name type="scientific">Vairimorpha apis BRL 01</name>
    <dbReference type="NCBI Taxonomy" id="1037528"/>
    <lineage>
        <taxon>Eukaryota</taxon>
        <taxon>Fungi</taxon>
        <taxon>Fungi incertae sedis</taxon>
        <taxon>Microsporidia</taxon>
        <taxon>Nosematidae</taxon>
        <taxon>Vairimorpha</taxon>
    </lineage>
</organism>
<dbReference type="Proteomes" id="UP000053780">
    <property type="component" value="Unassembled WGS sequence"/>
</dbReference>
<proteinExistence type="predicted"/>
<evidence type="ECO:0000313" key="1">
    <source>
        <dbReference type="EMBL" id="EQB59828.1"/>
    </source>
</evidence>
<dbReference type="HOGENOM" id="CLU_847576_0_0_1"/>
<dbReference type="AlphaFoldDB" id="T0L511"/>
<evidence type="ECO:0000313" key="2">
    <source>
        <dbReference type="Proteomes" id="UP000053780"/>
    </source>
</evidence>
<evidence type="ECO:0008006" key="3">
    <source>
        <dbReference type="Google" id="ProtNLM"/>
    </source>
</evidence>
<accession>T0L511</accession>